<feature type="transmembrane region" description="Helical" evidence="1">
    <location>
        <begin position="93"/>
        <end position="118"/>
    </location>
</feature>
<feature type="transmembrane region" description="Helical" evidence="1">
    <location>
        <begin position="12"/>
        <end position="32"/>
    </location>
</feature>
<keyword evidence="1" id="KW-0812">Transmembrane</keyword>
<gene>
    <name evidence="2" type="ORF">AEA09_17145</name>
</gene>
<feature type="transmembrane region" description="Helical" evidence="1">
    <location>
        <begin position="67"/>
        <end position="87"/>
    </location>
</feature>
<name>A0ABR5JWF6_9BACI</name>
<keyword evidence="1" id="KW-1133">Transmembrane helix</keyword>
<accession>A0ABR5JWF6</accession>
<keyword evidence="3" id="KW-1185">Reference proteome</keyword>
<dbReference type="RefSeq" id="WP_053585167.1">
    <property type="nucleotide sequence ID" value="NZ_LGRV01000007.1"/>
</dbReference>
<proteinExistence type="predicted"/>
<dbReference type="EMBL" id="LGRV01000007">
    <property type="protein sequence ID" value="KOS66473.1"/>
    <property type="molecule type" value="Genomic_DNA"/>
</dbReference>
<dbReference type="Proteomes" id="UP000050668">
    <property type="component" value="Unassembled WGS sequence"/>
</dbReference>
<comment type="caution">
    <text evidence="2">The sequence shown here is derived from an EMBL/GenBank/DDBJ whole genome shotgun (WGS) entry which is preliminary data.</text>
</comment>
<evidence type="ECO:0000313" key="2">
    <source>
        <dbReference type="EMBL" id="KOS66473.1"/>
    </source>
</evidence>
<reference evidence="3" key="1">
    <citation type="submission" date="2015-07" db="EMBL/GenBank/DDBJ databases">
        <title>Fjat-14205 dsm 2895.</title>
        <authorList>
            <person name="Liu B."/>
            <person name="Wang J."/>
            <person name="Zhu Y."/>
            <person name="Liu G."/>
            <person name="Chen Q."/>
            <person name="Chen Z."/>
            <person name="Lan J."/>
            <person name="Che J."/>
            <person name="Ge C."/>
            <person name="Shi H."/>
            <person name="Pan Z."/>
            <person name="Liu X."/>
        </authorList>
    </citation>
    <scope>NUCLEOTIDE SEQUENCE [LARGE SCALE GENOMIC DNA]</scope>
    <source>
        <strain evidence="3">DSM 25560</strain>
    </source>
</reference>
<keyword evidence="1" id="KW-0472">Membrane</keyword>
<organism evidence="2 3">
    <name type="scientific">Lysinibacillus contaminans</name>
    <dbReference type="NCBI Taxonomy" id="1293441"/>
    <lineage>
        <taxon>Bacteria</taxon>
        <taxon>Bacillati</taxon>
        <taxon>Bacillota</taxon>
        <taxon>Bacilli</taxon>
        <taxon>Bacillales</taxon>
        <taxon>Bacillaceae</taxon>
        <taxon>Lysinibacillus</taxon>
    </lineage>
</organism>
<evidence type="ECO:0000313" key="3">
    <source>
        <dbReference type="Proteomes" id="UP000050668"/>
    </source>
</evidence>
<sequence>MVKVFMENRPILFGGLAFGLASLVLNCLYIIFFNMAHVYDVIHVIPIIFLMDPIVEKIGYMATPFMLLPIAIILDFICGLLFGWIAKKLTKTLLAYVVALLLLFGFYWVVITYQWILIL</sequence>
<evidence type="ECO:0000256" key="1">
    <source>
        <dbReference type="SAM" id="Phobius"/>
    </source>
</evidence>
<protein>
    <submittedName>
        <fullName evidence="2">Uncharacterized protein</fullName>
    </submittedName>
</protein>